<dbReference type="InterPro" id="IPR032710">
    <property type="entry name" value="NTF2-like_dom_sf"/>
</dbReference>
<dbReference type="InterPro" id="IPR009959">
    <property type="entry name" value="Cyclase_SnoaL-like"/>
</dbReference>
<comment type="caution">
    <text evidence="1">The sequence shown here is derived from an EMBL/GenBank/DDBJ whole genome shotgun (WGS) entry which is preliminary data.</text>
</comment>
<dbReference type="Proteomes" id="UP000051861">
    <property type="component" value="Unassembled WGS sequence"/>
</dbReference>
<name>A0A0S7XSE6_UNCSA</name>
<evidence type="ECO:0008006" key="3">
    <source>
        <dbReference type="Google" id="ProtNLM"/>
    </source>
</evidence>
<dbReference type="EMBL" id="LIZX01000123">
    <property type="protein sequence ID" value="KPJ65351.1"/>
    <property type="molecule type" value="Genomic_DNA"/>
</dbReference>
<dbReference type="Gene3D" id="3.10.450.50">
    <property type="match status" value="1"/>
</dbReference>
<sequence length="143" mass="15682">MDSALEIWNNGNLVLVEDVFAPEIVAHTSTFPDDIVGLEGIKSWVTFARTAYPDLHMTFDEVIVKGDKIVARFTLTGTNTGPLSMPTGELPPTGREVRITGLGIDRVQNGKITEEFVVYNVLDMMLQLGFTLTPPAPPPPEKK</sequence>
<dbReference type="PANTHER" id="PTHR38436">
    <property type="entry name" value="POLYKETIDE CYCLASE SNOAL-LIKE DOMAIN"/>
    <property type="match status" value="1"/>
</dbReference>
<gene>
    <name evidence="1" type="ORF">AMJ44_10460</name>
</gene>
<protein>
    <recommendedName>
        <fullName evidence="3">Ester cyclase</fullName>
    </recommendedName>
</protein>
<reference evidence="1 2" key="1">
    <citation type="journal article" date="2015" name="Microbiome">
        <title>Genomic resolution of linkages in carbon, nitrogen, and sulfur cycling among widespread estuary sediment bacteria.</title>
        <authorList>
            <person name="Baker B.J."/>
            <person name="Lazar C.S."/>
            <person name="Teske A.P."/>
            <person name="Dick G.J."/>
        </authorList>
    </citation>
    <scope>NUCLEOTIDE SEQUENCE [LARGE SCALE GENOMIC DNA]</scope>
    <source>
        <strain evidence="1">DG_54_3</strain>
    </source>
</reference>
<organism evidence="1 2">
    <name type="scientific">candidate division WOR-1 bacterium DG_54_3</name>
    <dbReference type="NCBI Taxonomy" id="1703775"/>
    <lineage>
        <taxon>Bacteria</taxon>
        <taxon>Bacillati</taxon>
        <taxon>Saganbacteria</taxon>
    </lineage>
</organism>
<evidence type="ECO:0000313" key="1">
    <source>
        <dbReference type="EMBL" id="KPJ65351.1"/>
    </source>
</evidence>
<evidence type="ECO:0000313" key="2">
    <source>
        <dbReference type="Proteomes" id="UP000051861"/>
    </source>
</evidence>
<proteinExistence type="predicted"/>
<dbReference type="SUPFAM" id="SSF54427">
    <property type="entry name" value="NTF2-like"/>
    <property type="match status" value="1"/>
</dbReference>
<dbReference type="GO" id="GO:0030638">
    <property type="term" value="P:polyketide metabolic process"/>
    <property type="evidence" value="ECO:0007669"/>
    <property type="project" value="InterPro"/>
</dbReference>
<dbReference type="PANTHER" id="PTHR38436:SF1">
    <property type="entry name" value="ESTER CYCLASE"/>
    <property type="match status" value="1"/>
</dbReference>
<dbReference type="AlphaFoldDB" id="A0A0S7XSE6"/>
<accession>A0A0S7XSE6</accession>
<dbReference type="Pfam" id="PF07366">
    <property type="entry name" value="SnoaL"/>
    <property type="match status" value="1"/>
</dbReference>